<evidence type="ECO:0000256" key="1">
    <source>
        <dbReference type="ARBA" id="ARBA00006640"/>
    </source>
</evidence>
<sequence>MASIIVRHNESFDDALRRFKRGVAKDGTLQEVRKREFYVKPSVARKLKSEAAQKRARKRARNDH</sequence>
<dbReference type="AlphaFoldDB" id="A0A483B3D1"/>
<dbReference type="HAMAP" id="MF_00358">
    <property type="entry name" value="Ribosomal_bS21"/>
    <property type="match status" value="1"/>
</dbReference>
<evidence type="ECO:0000256" key="5">
    <source>
        <dbReference type="HAMAP-Rule" id="MF_00358"/>
    </source>
</evidence>
<keyword evidence="2 5" id="KW-0689">Ribosomal protein</keyword>
<dbReference type="SMR" id="A0A483B3D1"/>
<dbReference type="RefSeq" id="WP_002817109.1">
    <property type="nucleotide sequence ID" value="NZ_CP014324.1"/>
</dbReference>
<dbReference type="GO" id="GO:0006412">
    <property type="term" value="P:translation"/>
    <property type="evidence" value="ECO:0007669"/>
    <property type="project" value="UniProtKB-UniRule"/>
</dbReference>
<dbReference type="Proteomes" id="UP001281024">
    <property type="component" value="Unassembled WGS sequence"/>
</dbReference>
<dbReference type="PANTHER" id="PTHR21109:SF22">
    <property type="entry name" value="SMALL RIBOSOMAL SUBUNIT PROTEIN BS21"/>
    <property type="match status" value="1"/>
</dbReference>
<dbReference type="Proteomes" id="UP000181728">
    <property type="component" value="Unassembled WGS sequence"/>
</dbReference>
<dbReference type="Proteomes" id="UP000294726">
    <property type="component" value="Chromosome"/>
</dbReference>
<dbReference type="InterPro" id="IPR038380">
    <property type="entry name" value="Ribosomal_bS21_sf"/>
</dbReference>
<reference evidence="8 10" key="1">
    <citation type="journal article" date="2016" name="BMC Genomics">
        <title>Consensus pan-genome assembly of the specialised wine bacterium Oenococcus oeni.</title>
        <authorList>
            <person name="Sternes P.R."/>
            <person name="Borneman A.R."/>
        </authorList>
    </citation>
    <scope>NUCLEOTIDE SEQUENCE [LARGE SCALE GENOMIC DNA]</scope>
    <source>
        <strain evidence="8 10">AWRIB661</strain>
    </source>
</reference>
<dbReference type="GO" id="GO:0005840">
    <property type="term" value="C:ribosome"/>
    <property type="evidence" value="ECO:0007669"/>
    <property type="project" value="UniProtKB-KW"/>
</dbReference>
<evidence type="ECO:0000256" key="2">
    <source>
        <dbReference type="ARBA" id="ARBA00022980"/>
    </source>
</evidence>
<name>A0A483B3D1_OENOE</name>
<evidence type="ECO:0000313" key="10">
    <source>
        <dbReference type="Proteomes" id="UP000181728"/>
    </source>
</evidence>
<reference evidence="9 11" key="2">
    <citation type="submission" date="2018-08" db="EMBL/GenBank/DDBJ databases">
        <authorList>
            <person name="Lorentzen P. G. S. M."/>
        </authorList>
    </citation>
    <scope>NUCLEOTIDE SEQUENCE [LARGE SCALE GENOMIC DNA]</scope>
    <source>
        <strain evidence="9 11">CRBO_1381</strain>
    </source>
</reference>
<gene>
    <name evidence="5 9" type="primary">rpsU</name>
    <name evidence="8" type="ORF">ATX59_04760</name>
    <name evidence="7" type="ORF">GA838_03105</name>
    <name evidence="9" type="ORF">OENI_0971</name>
</gene>
<keyword evidence="3 5" id="KW-0687">Ribonucleoprotein</keyword>
<evidence type="ECO:0000256" key="6">
    <source>
        <dbReference type="RuleBase" id="RU000667"/>
    </source>
</evidence>
<evidence type="ECO:0000313" key="8">
    <source>
        <dbReference type="EMBL" id="OIM21308.1"/>
    </source>
</evidence>
<dbReference type="PROSITE" id="PS01181">
    <property type="entry name" value="RIBOSOMAL_S21"/>
    <property type="match status" value="1"/>
</dbReference>
<dbReference type="InterPro" id="IPR001911">
    <property type="entry name" value="Ribosomal_bS21"/>
</dbReference>
<dbReference type="GeneID" id="75065943"/>
<dbReference type="OMA" id="HQHFEKP"/>
<accession>A0A483B3D1</accession>
<protein>
    <recommendedName>
        <fullName evidence="4 5">Small ribosomal subunit protein bS21</fullName>
    </recommendedName>
</protein>
<organism evidence="8 10">
    <name type="scientific">Oenococcus oeni</name>
    <name type="common">Leuconostoc oenos</name>
    <dbReference type="NCBI Taxonomy" id="1247"/>
    <lineage>
        <taxon>Bacteria</taxon>
        <taxon>Bacillati</taxon>
        <taxon>Bacillota</taxon>
        <taxon>Bacilli</taxon>
        <taxon>Lactobacillales</taxon>
        <taxon>Lactobacillaceae</taxon>
        <taxon>Oenococcus</taxon>
    </lineage>
</organism>
<dbReference type="NCBIfam" id="TIGR00030">
    <property type="entry name" value="S21p"/>
    <property type="match status" value="1"/>
</dbReference>
<evidence type="ECO:0000256" key="4">
    <source>
        <dbReference type="ARBA" id="ARBA00035135"/>
    </source>
</evidence>
<evidence type="ECO:0000313" key="9">
    <source>
        <dbReference type="EMBL" id="VDB98150.1"/>
    </source>
</evidence>
<dbReference type="EMBL" id="WERV01000002">
    <property type="protein sequence ID" value="MDV7714769.1"/>
    <property type="molecule type" value="Genomic_DNA"/>
</dbReference>
<evidence type="ECO:0000256" key="3">
    <source>
        <dbReference type="ARBA" id="ARBA00023274"/>
    </source>
</evidence>
<dbReference type="PRINTS" id="PR00976">
    <property type="entry name" value="RIBOSOMALS21"/>
</dbReference>
<evidence type="ECO:0000313" key="7">
    <source>
        <dbReference type="EMBL" id="MDV7714769.1"/>
    </source>
</evidence>
<dbReference type="Pfam" id="PF01165">
    <property type="entry name" value="Ribosomal_S21"/>
    <property type="match status" value="1"/>
</dbReference>
<dbReference type="Gene3D" id="1.20.5.1150">
    <property type="entry name" value="Ribosomal protein S8"/>
    <property type="match status" value="1"/>
</dbReference>
<comment type="similarity">
    <text evidence="1 5 6">Belongs to the bacterial ribosomal protein bS21 family.</text>
</comment>
<dbReference type="GO" id="GO:1990904">
    <property type="term" value="C:ribonucleoprotein complex"/>
    <property type="evidence" value="ECO:0007669"/>
    <property type="project" value="UniProtKB-KW"/>
</dbReference>
<dbReference type="PANTHER" id="PTHR21109">
    <property type="entry name" value="MITOCHONDRIAL 28S RIBOSOMAL PROTEIN S21"/>
    <property type="match status" value="1"/>
</dbReference>
<dbReference type="EMBL" id="MLOK01000037">
    <property type="protein sequence ID" value="OIM21308.1"/>
    <property type="molecule type" value="Genomic_DNA"/>
</dbReference>
<evidence type="ECO:0000313" key="11">
    <source>
        <dbReference type="Proteomes" id="UP000294726"/>
    </source>
</evidence>
<dbReference type="GO" id="GO:0003735">
    <property type="term" value="F:structural constituent of ribosome"/>
    <property type="evidence" value="ECO:0007669"/>
    <property type="project" value="InterPro"/>
</dbReference>
<dbReference type="InterPro" id="IPR018278">
    <property type="entry name" value="Ribosomal_bS21_CS"/>
</dbReference>
<reference evidence="7" key="3">
    <citation type="submission" date="2019-10" db="EMBL/GenBank/DDBJ databases">
        <title>Malate fermentation in French cider.</title>
        <authorList>
            <person name="Cousin F.J."/>
            <person name="Medina Fernandez S."/>
            <person name="Misery B."/>
            <person name="Laplace J.-M."/>
            <person name="Cretenet M."/>
        </authorList>
    </citation>
    <scope>NUCLEOTIDE SEQUENCE</scope>
    <source>
        <strain evidence="7">UCMA15129</strain>
    </source>
</reference>
<proteinExistence type="inferred from homology"/>
<dbReference type="EMBL" id="LR031358">
    <property type="protein sequence ID" value="VDB98150.1"/>
    <property type="molecule type" value="Genomic_DNA"/>
</dbReference>